<dbReference type="SUPFAM" id="SSF51735">
    <property type="entry name" value="NAD(P)-binding Rossmann-fold domains"/>
    <property type="match status" value="1"/>
</dbReference>
<feature type="region of interest" description="Disordered" evidence="1">
    <location>
        <begin position="121"/>
        <end position="141"/>
    </location>
</feature>
<dbReference type="InterPro" id="IPR036291">
    <property type="entry name" value="NAD(P)-bd_dom_sf"/>
</dbReference>
<comment type="caution">
    <text evidence="3">The sequence shown here is derived from an EMBL/GenBank/DDBJ whole genome shotgun (WGS) entry which is preliminary data.</text>
</comment>
<sequence>MTVGDTQNGLGKAAIERLLNPQSIAILGASPERDSIGGGVLSNLESFGYKGAIHLVSRSRDEINGRPCVKTIAELPRDIDVAVLIVPHKAISSVGGRVHRARRPRDRRLYFGFCRSIGRGSPPAGRTGAAVLGRRRDAAGA</sequence>
<evidence type="ECO:0000313" key="3">
    <source>
        <dbReference type="EMBL" id="MCW1930745.1"/>
    </source>
</evidence>
<reference evidence="3 4" key="1">
    <citation type="submission" date="2022-10" db="EMBL/GenBank/DDBJ databases">
        <title>Pararhodobacter sp. nov., isolated from marine algae.</title>
        <authorList>
            <person name="Choi B.J."/>
            <person name="Kim J.M."/>
            <person name="Lee J.K."/>
            <person name="Choi D.G."/>
            <person name="Jeon C.O."/>
        </authorList>
    </citation>
    <scope>NUCLEOTIDE SEQUENCE [LARGE SCALE GENOMIC DNA]</scope>
    <source>
        <strain evidence="3 4">ZQ420</strain>
    </source>
</reference>
<evidence type="ECO:0000259" key="2">
    <source>
        <dbReference type="SMART" id="SM00881"/>
    </source>
</evidence>
<gene>
    <name evidence="3" type="ORF">OKW52_00265</name>
</gene>
<dbReference type="Pfam" id="PF13380">
    <property type="entry name" value="CoA_binding_2"/>
    <property type="match status" value="1"/>
</dbReference>
<feature type="domain" description="CoA-binding" evidence="2">
    <location>
        <begin position="18"/>
        <end position="103"/>
    </location>
</feature>
<accession>A0ABT3GT75</accession>
<dbReference type="InterPro" id="IPR003781">
    <property type="entry name" value="CoA-bd"/>
</dbReference>
<keyword evidence="4" id="KW-1185">Reference proteome</keyword>
<dbReference type="SMART" id="SM00881">
    <property type="entry name" value="CoA_binding"/>
    <property type="match status" value="1"/>
</dbReference>
<protein>
    <submittedName>
        <fullName evidence="3">CoA-binding protein</fullName>
    </submittedName>
</protein>
<dbReference type="PANTHER" id="PTHR42793">
    <property type="entry name" value="COA BINDING DOMAIN CONTAINING PROTEIN"/>
    <property type="match status" value="1"/>
</dbReference>
<dbReference type="Proteomes" id="UP001208938">
    <property type="component" value="Unassembled WGS sequence"/>
</dbReference>
<proteinExistence type="predicted"/>
<name>A0ABT3GT75_9RHOB</name>
<dbReference type="Gene3D" id="3.40.50.720">
    <property type="entry name" value="NAD(P)-binding Rossmann-like Domain"/>
    <property type="match status" value="1"/>
</dbReference>
<evidence type="ECO:0000256" key="1">
    <source>
        <dbReference type="SAM" id="MobiDB-lite"/>
    </source>
</evidence>
<dbReference type="RefSeq" id="WP_264503924.1">
    <property type="nucleotide sequence ID" value="NZ_JAPDFL010000001.1"/>
</dbReference>
<dbReference type="EMBL" id="JAPDFL010000001">
    <property type="protein sequence ID" value="MCW1930745.1"/>
    <property type="molecule type" value="Genomic_DNA"/>
</dbReference>
<evidence type="ECO:0000313" key="4">
    <source>
        <dbReference type="Proteomes" id="UP001208938"/>
    </source>
</evidence>
<organism evidence="3 4">
    <name type="scientific">Pararhodobacter zhoushanensis</name>
    <dbReference type="NCBI Taxonomy" id="2479545"/>
    <lineage>
        <taxon>Bacteria</taxon>
        <taxon>Pseudomonadati</taxon>
        <taxon>Pseudomonadota</taxon>
        <taxon>Alphaproteobacteria</taxon>
        <taxon>Rhodobacterales</taxon>
        <taxon>Paracoccaceae</taxon>
        <taxon>Pararhodobacter</taxon>
    </lineage>
</organism>
<dbReference type="PANTHER" id="PTHR42793:SF1">
    <property type="entry name" value="PEPTIDYL-LYSINE N-ACETYLTRANSFERASE PATZ"/>
    <property type="match status" value="1"/>
</dbReference>